<dbReference type="EMBL" id="JASGBQ010000011">
    <property type="protein sequence ID" value="MDI9242367.1"/>
    <property type="molecule type" value="Genomic_DNA"/>
</dbReference>
<dbReference type="GO" id="GO:0005829">
    <property type="term" value="C:cytosol"/>
    <property type="evidence" value="ECO:0007669"/>
    <property type="project" value="TreeGrafter"/>
</dbReference>
<dbReference type="Gene3D" id="3.30.1240.10">
    <property type="match status" value="1"/>
</dbReference>
<dbReference type="Gene3D" id="3.40.50.1000">
    <property type="entry name" value="HAD superfamily/HAD-like"/>
    <property type="match status" value="1"/>
</dbReference>
<dbReference type="SUPFAM" id="SSF56784">
    <property type="entry name" value="HAD-like"/>
    <property type="match status" value="1"/>
</dbReference>
<dbReference type="Pfam" id="PF08282">
    <property type="entry name" value="Hydrolase_3"/>
    <property type="match status" value="1"/>
</dbReference>
<dbReference type="AlphaFoldDB" id="A0AAP4EXZ7"/>
<dbReference type="NCBIfam" id="TIGR01484">
    <property type="entry name" value="HAD-SF-IIB"/>
    <property type="match status" value="1"/>
</dbReference>
<protein>
    <submittedName>
        <fullName evidence="1">HAD family hydrolase</fullName>
        <ecNumber evidence="1">3.1.3.-</ecNumber>
    </submittedName>
</protein>
<comment type="caution">
    <text evidence="1">The sequence shown here is derived from an EMBL/GenBank/DDBJ whole genome shotgun (WGS) entry which is preliminary data.</text>
</comment>
<evidence type="ECO:0000313" key="2">
    <source>
        <dbReference type="Proteomes" id="UP001300383"/>
    </source>
</evidence>
<evidence type="ECO:0000313" key="1">
    <source>
        <dbReference type="EMBL" id="MDI9242367.1"/>
    </source>
</evidence>
<dbReference type="PANTHER" id="PTHR10000:SF53">
    <property type="entry name" value="5-AMINO-6-(5-PHOSPHO-D-RIBITYLAMINO)URACIL PHOSPHATASE YBJI-RELATED"/>
    <property type="match status" value="1"/>
</dbReference>
<dbReference type="SFLD" id="SFLDS00003">
    <property type="entry name" value="Haloacid_Dehalogenase"/>
    <property type="match status" value="1"/>
</dbReference>
<keyword evidence="2" id="KW-1185">Reference proteome</keyword>
<dbReference type="GO" id="GO:0000287">
    <property type="term" value="F:magnesium ion binding"/>
    <property type="evidence" value="ECO:0007669"/>
    <property type="project" value="TreeGrafter"/>
</dbReference>
<dbReference type="SFLD" id="SFLDG01140">
    <property type="entry name" value="C2.B:_Phosphomannomutase_and_P"/>
    <property type="match status" value="1"/>
</dbReference>
<proteinExistence type="predicted"/>
<reference evidence="1 2" key="1">
    <citation type="submission" date="2023-05" db="EMBL/GenBank/DDBJ databases">
        <title>[ruminococcus] sp. nov., isolated from a pig farm feces dump.</title>
        <authorList>
            <person name="Chang Y.-H."/>
        </authorList>
    </citation>
    <scope>NUCLEOTIDE SEQUENCE [LARGE SCALE GENOMIC DNA]</scope>
    <source>
        <strain evidence="1 2">YH-rum2234</strain>
    </source>
</reference>
<dbReference type="EC" id="3.1.3.-" evidence="1"/>
<dbReference type="NCBIfam" id="TIGR00099">
    <property type="entry name" value="Cof-subfamily"/>
    <property type="match status" value="1"/>
</dbReference>
<dbReference type="InterPro" id="IPR006379">
    <property type="entry name" value="HAD-SF_hydro_IIB"/>
</dbReference>
<keyword evidence="1" id="KW-0378">Hydrolase</keyword>
<dbReference type="GO" id="GO:0016791">
    <property type="term" value="F:phosphatase activity"/>
    <property type="evidence" value="ECO:0007669"/>
    <property type="project" value="TreeGrafter"/>
</dbReference>
<organism evidence="1 2">
    <name type="scientific">Fusibacillus kribbianus</name>
    <dbReference type="NCBI Taxonomy" id="3044208"/>
    <lineage>
        <taxon>Bacteria</taxon>
        <taxon>Bacillati</taxon>
        <taxon>Bacillota</taxon>
        <taxon>Clostridia</taxon>
        <taxon>Lachnospirales</taxon>
        <taxon>Lachnospiraceae</taxon>
        <taxon>Fusibacillus</taxon>
    </lineage>
</organism>
<dbReference type="Proteomes" id="UP001300383">
    <property type="component" value="Unassembled WGS sequence"/>
</dbReference>
<name>A0AAP4EXZ7_9FIRM</name>
<dbReference type="RefSeq" id="WP_283230815.1">
    <property type="nucleotide sequence ID" value="NZ_JASGBQ010000011.1"/>
</dbReference>
<sequence>MIKLIMTDIDGTLVKDGSSTLPKELVDTVNALIDRGIHFVANSGRSLISTERLFDPIKDRIYYAACNGALMGRYQELLFAETVEKSLLLTLLEDVRTIKDTVPFFTGAGIMYSDSEDEELLRWMTEGYQEDITRVPDIAAMPEDFVKLSVYDKKHRSGETFRSFCEKWKGVVSTATAGSMWLDVFKFGISKGTAVRWYQNYFGVTPEETLTMGDQQNDVPMLKEAYHSYAVGNAIPEVKAAARHVVDTCENGGAIAVLKSLL</sequence>
<dbReference type="InterPro" id="IPR036412">
    <property type="entry name" value="HAD-like_sf"/>
</dbReference>
<dbReference type="InterPro" id="IPR000150">
    <property type="entry name" value="Cof"/>
</dbReference>
<gene>
    <name evidence="1" type="ORF">QJ036_07765</name>
</gene>
<dbReference type="InterPro" id="IPR023214">
    <property type="entry name" value="HAD_sf"/>
</dbReference>
<dbReference type="PANTHER" id="PTHR10000">
    <property type="entry name" value="PHOSPHOSERINE PHOSPHATASE"/>
    <property type="match status" value="1"/>
</dbReference>
<accession>A0AAP4EXZ7</accession>